<dbReference type="EMBL" id="JAPFFF010000006">
    <property type="protein sequence ID" value="KAK8886875.1"/>
    <property type="molecule type" value="Genomic_DNA"/>
</dbReference>
<dbReference type="InterPro" id="IPR051681">
    <property type="entry name" value="Ser/Thr_Kinases-Pseudokinases"/>
</dbReference>
<keyword evidence="1" id="KW-0418">Kinase</keyword>
<name>A0ABR2K6Y1_9EUKA</name>
<feature type="binding site" evidence="4">
    <location>
        <position position="362"/>
    </location>
    <ligand>
        <name>ATP</name>
        <dbReference type="ChEBI" id="CHEBI:30616"/>
    </ligand>
</feature>
<feature type="compositionally biased region" description="Acidic residues" evidence="5">
    <location>
        <begin position="1178"/>
        <end position="1190"/>
    </location>
</feature>
<dbReference type="Pfam" id="PF07714">
    <property type="entry name" value="PK_Tyr_Ser-Thr"/>
    <property type="match status" value="1"/>
</dbReference>
<evidence type="ECO:0000313" key="8">
    <source>
        <dbReference type="Proteomes" id="UP001470230"/>
    </source>
</evidence>
<accession>A0ABR2K6Y1</accession>
<feature type="region of interest" description="Disordered" evidence="5">
    <location>
        <begin position="1172"/>
        <end position="1198"/>
    </location>
</feature>
<dbReference type="InterPro" id="IPR001245">
    <property type="entry name" value="Ser-Thr/Tyr_kinase_cat_dom"/>
</dbReference>
<reference evidence="7 8" key="1">
    <citation type="submission" date="2024-04" db="EMBL/GenBank/DDBJ databases">
        <title>Tritrichomonas musculus Genome.</title>
        <authorList>
            <person name="Alves-Ferreira E."/>
            <person name="Grigg M."/>
            <person name="Lorenzi H."/>
            <person name="Galac M."/>
        </authorList>
    </citation>
    <scope>NUCLEOTIDE SEQUENCE [LARGE SCALE GENOMIC DNA]</scope>
    <source>
        <strain evidence="7 8">EAF2021</strain>
    </source>
</reference>
<proteinExistence type="predicted"/>
<comment type="caution">
    <text evidence="7">The sequence shown here is derived from an EMBL/GenBank/DDBJ whole genome shotgun (WGS) entry which is preliminary data.</text>
</comment>
<keyword evidence="1" id="KW-0723">Serine/threonine-protein kinase</keyword>
<evidence type="ECO:0000256" key="2">
    <source>
        <dbReference type="ARBA" id="ARBA00022741"/>
    </source>
</evidence>
<dbReference type="PRINTS" id="PR00109">
    <property type="entry name" value="TYRKINASE"/>
</dbReference>
<feature type="region of interest" description="Disordered" evidence="5">
    <location>
        <begin position="1693"/>
        <end position="1721"/>
    </location>
</feature>
<protein>
    <recommendedName>
        <fullName evidence="6">Protein kinase domain-containing protein</fullName>
    </recommendedName>
</protein>
<dbReference type="SUPFAM" id="SSF56112">
    <property type="entry name" value="Protein kinase-like (PK-like)"/>
    <property type="match status" value="4"/>
</dbReference>
<dbReference type="PANTHER" id="PTHR44329:SF214">
    <property type="entry name" value="PROTEIN KINASE DOMAIN-CONTAINING PROTEIN"/>
    <property type="match status" value="1"/>
</dbReference>
<organism evidence="7 8">
    <name type="scientific">Tritrichomonas musculus</name>
    <dbReference type="NCBI Taxonomy" id="1915356"/>
    <lineage>
        <taxon>Eukaryota</taxon>
        <taxon>Metamonada</taxon>
        <taxon>Parabasalia</taxon>
        <taxon>Tritrichomonadida</taxon>
        <taxon>Tritrichomonadidae</taxon>
        <taxon>Tritrichomonas</taxon>
    </lineage>
</organism>
<evidence type="ECO:0000259" key="6">
    <source>
        <dbReference type="PROSITE" id="PS50011"/>
    </source>
</evidence>
<feature type="domain" description="Protein kinase" evidence="6">
    <location>
        <begin position="998"/>
        <end position="1283"/>
    </location>
</feature>
<gene>
    <name evidence="7" type="ORF">M9Y10_037908</name>
</gene>
<keyword evidence="2 4" id="KW-0547">Nucleotide-binding</keyword>
<keyword evidence="3 4" id="KW-0067">ATP-binding</keyword>
<dbReference type="Pfam" id="PF08238">
    <property type="entry name" value="Sel1"/>
    <property type="match status" value="7"/>
</dbReference>
<dbReference type="SUPFAM" id="SSF81901">
    <property type="entry name" value="HCP-like"/>
    <property type="match status" value="3"/>
</dbReference>
<feature type="domain" description="Protein kinase" evidence="6">
    <location>
        <begin position="333"/>
        <end position="608"/>
    </location>
</feature>
<evidence type="ECO:0000256" key="1">
    <source>
        <dbReference type="ARBA" id="ARBA00022527"/>
    </source>
</evidence>
<sequence>MKTNLILQRINVFKSWEPDSEPISMIYRPEDSFNELANEIIKNLNLQDTNPQNLVLSSSNPLISKLDMDKSLKDQGITGSSLLYVKIKETNENPSVKPLKPQRPAHCTLLTKCIEKDGNDLAPAGYDLTQKIIILYGIAANLYHYHTDEDEVDKEKVNFTPNYVFVDDEFKPYIDFDKLKVDPQGKDINDFLIFNAKYKPYLAPEVIKNKKQEDDEESDEKADVYTFGSICLSMMSKTILTDEVKPDFSNIPPKLKNLIESCRNENTSKRPSFCDILFIITSQPFINDLQQFDAERFKKYQKTVVGKEFITEIDSHLDITKIPGVKVYQRSDFDKQKKIGKGMSGMVYIAIDKSNDQRVAFKELNKNDSDDPKDIYNEQMRTYREIEILASANHYAIQKLYGYIEADEENQTTPVIMTPYEENGSLDKVIKKNPPILDFTQKYIIMYGIAAGMYYLHKRNIIHRDIKPENILINDNLEPQITDFGLSKKSQEDSMFQSIVITGTPVYMAPELLEADQENFFSLYDARLADVYAFGLVLVFLFTGVRPWSNVKASMTLITKILAGERPQISPNVPEMLRLLIQACWDQTPSERPSFENILHIIGNQNFLENMGDQLNLEKFKEYQKKVVLDDSFLSDNPLNTHASNTKSHQDKILINGVKFPKIPEDKVCSILDFKISSEYDENENPFFIIREAELNSQPGSLYNIIRIKDEYVEDTDILTCFASQIQMLLSVDHLAINTLFACTDIPSHKKSDAHGESIYDYFPKEVRGPPGLIIPSSKIGNLSTYKHSLSITDKFIILYGIAAGMYYMHSKDMVHLNLKPENIILNDKCKPAINLDITSRSITSNHNLYYLLPIFSYAYVAPELLNFNEGKSKDENAKMSDVYSFAMVAYNLMTGIQPWNTNRGLQSILMRTIRGERPMTLGIIPYPFDKLIADCWETNPLKRPTFKLILDRMSSSNFVRSIDHVDVEQFQNYQKTVVDKEFIAPIQLCAIRMRDEFEIAKMIGSGMFGNVRLAIDKLNGNQVAYKEIPSSQKDFIEREKQILSSMNYPSIISLYGLIEPDEEKEESVVLLPYAPNGDLDKMLQKEGKKKNGAPKGWDYTQRCIVLYGIAMGMFKLHEHEIIHRDLKPQNILLDNDLEPWITDFELSKFVDPNQSLFQSMTVGTPYYMSPESLNESNEVDGDDDEEEDEDKPKKKAHNYDGKLSDVYSFGMLVFYLMTGMQPWANIKSQFVLMQKVIDGVRPTIPDTLEKPVVDLITSCWQNAPESRPNFKQIVEIVSNPDFYMNPKQTFDRKRFYEYQLKLGDVDLIKFSDEEIKQFQESGGYTSTDDYKRKSDALNIAQLLHDMANKGVSESQYRYGCMLKEGIEIPQDLEGAAKYFKLASDQGYLDGVIAYATCLKDGSGVEKNEKEAIELLKTAVDKDYTDALIALANWYCEIRPRKYGLAYELYKRADKKGHPDAPAYIGALIEKRKLGSVLTKKDIIKYYKKSCDLGSSIGMYHMATFYHYGIGADKNLKEAIRLYSLASQIPDQNQAPAIFSLTVLYEEKGENETAFSTADFYREKDMFVGYVRCSDFYLRGIGVKKDEKKSKEYMDLACKERFANDQLTLALLYSRAKGVSQDKDQTFKWTEISAKNGNSAAQANLASYYIDGTGCEQDYNKAEEWAQKSSDAGNGHGCWALARVYRRKKEERKAKLYSKTEEKPEEKDKKKKKKKKEEDEEIKEYDRKELEYLQKSAQIGYEKAFVDLGKKYKDMKNKKDAIENFKEAADNRVPLGLYYYGKELMKGGDFIPEKDIEGGLKMMEDAAEMGCKEATQKLISIYSKGPDGVEKDEEKVRKYTEKLGKLDKTKSRRKSTF</sequence>
<dbReference type="InterPro" id="IPR006597">
    <property type="entry name" value="Sel1-like"/>
</dbReference>
<keyword evidence="8" id="KW-1185">Reference proteome</keyword>
<dbReference type="Gene3D" id="1.10.510.10">
    <property type="entry name" value="Transferase(Phosphotransferase) domain 1"/>
    <property type="match status" value="4"/>
</dbReference>
<dbReference type="PROSITE" id="PS00108">
    <property type="entry name" value="PROTEIN_KINASE_ST"/>
    <property type="match status" value="2"/>
</dbReference>
<dbReference type="PROSITE" id="PS50011">
    <property type="entry name" value="PROTEIN_KINASE_DOM"/>
    <property type="match status" value="3"/>
</dbReference>
<dbReference type="Proteomes" id="UP001470230">
    <property type="component" value="Unassembled WGS sequence"/>
</dbReference>
<evidence type="ECO:0000256" key="4">
    <source>
        <dbReference type="PROSITE-ProRule" id="PRU10141"/>
    </source>
</evidence>
<dbReference type="PROSITE" id="PS00107">
    <property type="entry name" value="PROTEIN_KINASE_ATP"/>
    <property type="match status" value="1"/>
</dbReference>
<keyword evidence="1" id="KW-0808">Transferase</keyword>
<dbReference type="SMART" id="SM00220">
    <property type="entry name" value="S_TKc"/>
    <property type="match status" value="2"/>
</dbReference>
<evidence type="ECO:0000256" key="5">
    <source>
        <dbReference type="SAM" id="MobiDB-lite"/>
    </source>
</evidence>
<dbReference type="InterPro" id="IPR011009">
    <property type="entry name" value="Kinase-like_dom_sf"/>
</dbReference>
<evidence type="ECO:0000313" key="7">
    <source>
        <dbReference type="EMBL" id="KAK8886875.1"/>
    </source>
</evidence>
<dbReference type="Gene3D" id="1.25.40.10">
    <property type="entry name" value="Tetratricopeptide repeat domain"/>
    <property type="match status" value="2"/>
</dbReference>
<dbReference type="InterPro" id="IPR008271">
    <property type="entry name" value="Ser/Thr_kinase_AS"/>
</dbReference>
<dbReference type="InterPro" id="IPR000719">
    <property type="entry name" value="Prot_kinase_dom"/>
</dbReference>
<feature type="domain" description="Protein kinase" evidence="6">
    <location>
        <begin position="676"/>
        <end position="960"/>
    </location>
</feature>
<evidence type="ECO:0000256" key="3">
    <source>
        <dbReference type="ARBA" id="ARBA00022840"/>
    </source>
</evidence>
<dbReference type="InterPro" id="IPR011990">
    <property type="entry name" value="TPR-like_helical_dom_sf"/>
</dbReference>
<feature type="compositionally biased region" description="Basic and acidic residues" evidence="5">
    <location>
        <begin position="1693"/>
        <end position="1708"/>
    </location>
</feature>
<dbReference type="PANTHER" id="PTHR44329">
    <property type="entry name" value="SERINE/THREONINE-PROTEIN KINASE TNNI3K-RELATED"/>
    <property type="match status" value="1"/>
</dbReference>
<dbReference type="InterPro" id="IPR017441">
    <property type="entry name" value="Protein_kinase_ATP_BS"/>
</dbReference>
<dbReference type="SMART" id="SM00671">
    <property type="entry name" value="SEL1"/>
    <property type="match status" value="10"/>
</dbReference>
<dbReference type="Pfam" id="PF00069">
    <property type="entry name" value="Pkinase"/>
    <property type="match status" value="2"/>
</dbReference>